<dbReference type="AlphaFoldDB" id="A0A921E9M6"/>
<evidence type="ECO:0000313" key="2">
    <source>
        <dbReference type="EMBL" id="HJE39680.1"/>
    </source>
</evidence>
<dbReference type="InterPro" id="IPR035396">
    <property type="entry name" value="Bac_rhamnosid6H"/>
</dbReference>
<protein>
    <recommendedName>
        <fullName evidence="1">Alpha-L-rhamnosidase six-hairpin glycosidase domain-containing protein</fullName>
    </recommendedName>
</protein>
<dbReference type="Proteomes" id="UP000711407">
    <property type="component" value="Unassembled WGS sequence"/>
</dbReference>
<accession>A0A921E9M6</accession>
<evidence type="ECO:0000259" key="1">
    <source>
        <dbReference type="Pfam" id="PF17389"/>
    </source>
</evidence>
<reference evidence="2" key="2">
    <citation type="submission" date="2021-09" db="EMBL/GenBank/DDBJ databases">
        <authorList>
            <person name="Gilroy R."/>
        </authorList>
    </citation>
    <scope>NUCLEOTIDE SEQUENCE</scope>
    <source>
        <strain evidence="2">4100</strain>
    </source>
</reference>
<gene>
    <name evidence="2" type="ORF">K8V47_08005</name>
</gene>
<dbReference type="Pfam" id="PF17389">
    <property type="entry name" value="Bac_rhamnosid6H"/>
    <property type="match status" value="1"/>
</dbReference>
<feature type="domain" description="Alpha-L-rhamnosidase six-hairpin glycosidase" evidence="1">
    <location>
        <begin position="165"/>
        <end position="309"/>
    </location>
</feature>
<comment type="caution">
    <text evidence="2">The sequence shown here is derived from an EMBL/GenBank/DDBJ whole genome shotgun (WGS) entry which is preliminary data.</text>
</comment>
<dbReference type="Gene3D" id="2.60.120.260">
    <property type="entry name" value="Galactose-binding domain-like"/>
    <property type="match status" value="1"/>
</dbReference>
<dbReference type="Gene3D" id="1.50.10.10">
    <property type="match status" value="1"/>
</dbReference>
<dbReference type="GO" id="GO:0005975">
    <property type="term" value="P:carbohydrate metabolic process"/>
    <property type="evidence" value="ECO:0007669"/>
    <property type="project" value="InterPro"/>
</dbReference>
<dbReference type="EMBL" id="DYXT01000040">
    <property type="protein sequence ID" value="HJE39680.1"/>
    <property type="molecule type" value="Genomic_DNA"/>
</dbReference>
<dbReference type="SUPFAM" id="SSF48208">
    <property type="entry name" value="Six-hairpin glycosidases"/>
    <property type="match status" value="1"/>
</dbReference>
<dbReference type="InterPro" id="IPR012341">
    <property type="entry name" value="6hp_glycosidase-like_sf"/>
</dbReference>
<reference evidence="2" key="1">
    <citation type="journal article" date="2021" name="PeerJ">
        <title>Extensive microbial diversity within the chicken gut microbiome revealed by metagenomics and culture.</title>
        <authorList>
            <person name="Gilroy R."/>
            <person name="Ravi A."/>
            <person name="Getino M."/>
            <person name="Pursley I."/>
            <person name="Horton D.L."/>
            <person name="Alikhan N.F."/>
            <person name="Baker D."/>
            <person name="Gharbi K."/>
            <person name="Hall N."/>
            <person name="Watson M."/>
            <person name="Adriaenssens E.M."/>
            <person name="Foster-Nyarko E."/>
            <person name="Jarju S."/>
            <person name="Secka A."/>
            <person name="Antonio M."/>
            <person name="Oren A."/>
            <person name="Chaudhuri R.R."/>
            <person name="La Ragione R."/>
            <person name="Hildebrand F."/>
            <person name="Pallen M.J."/>
        </authorList>
    </citation>
    <scope>NUCLEOTIDE SEQUENCE</scope>
    <source>
        <strain evidence="2">4100</strain>
    </source>
</reference>
<name>A0A921E9M6_9BACT</name>
<evidence type="ECO:0000313" key="3">
    <source>
        <dbReference type="Proteomes" id="UP000711407"/>
    </source>
</evidence>
<proteinExistence type="predicted"/>
<organism evidence="2 3">
    <name type="scientific">Candidatus Amulumruptor caecigallinarius</name>
    <dbReference type="NCBI Taxonomy" id="2109911"/>
    <lineage>
        <taxon>Bacteria</taxon>
        <taxon>Pseudomonadati</taxon>
        <taxon>Bacteroidota</taxon>
        <taxon>Bacteroidia</taxon>
        <taxon>Bacteroidales</taxon>
        <taxon>Muribaculaceae</taxon>
        <taxon>Candidatus Amulumruptor</taxon>
    </lineage>
</organism>
<sequence length="747" mass="81268">MTADVVKKALQAIASVVVAASASPLAGCRFEKPASPAALYECESYTLFADSITDGIHVGYAPDDTTLISTFRTATVPDTLHIPQPSMSLRYSSDARMIDAVHNLSLWALDSIPGNLSTADISYLTDLALCYVASDKAKELLRSKVRDGRVVQGRSYGGGFPVATDAVAWIAAAWSVYEVTGDYRWLEEIYPVARKTLEIYETVVADASTGLFRGMQSVAGNAIHPYPAWMTPVDISTIEPITVNALTARAYEAASMMAMALGHDGTEYMAKRNRLVEAVNTTLWVPDASMYSMYLYGEPYPIAAGAVDNLGQGLAMVYNVSTPEMSIAVQSHTPVLPLGIPAMYPQLSDSVPAVIVPVTEAYWAIAASHSGNTALLQRMVGSLTYLSAMNLGVFPYYDASSGKCPSAVRNMSGRNPLGAAANIAAIYRGMLGLRFTQGGIEIHPNIPPTVDTRREVRNLRYRDGLLHILINGYGSVISSYKMDGAEQTSHTIPSNIKGTHVIEITLGGNTPKVCEINEASVAAMPAVPVVNTRNARQIQIKNFSVGDAYEVYLNGVLDERIFVDKYYIHSAEVTQFTSAAFVPVRGWQYAGMSSRPIYFYPRESIMSVPADSLAYTGTSLISDKKLARQFVETTESYRGKMSFNIVAPEAGEYLMEAVYSNALADGEARSGLCAIRLVSVNDSISGALVMPPTVKDEWTLTSRSNMLRVKLRQGVNRVSVMYRKPYTVNSHVTLNNVLIKTVRFYKL</sequence>
<dbReference type="InterPro" id="IPR008928">
    <property type="entry name" value="6-hairpin_glycosidase_sf"/>
</dbReference>
<dbReference type="Gene3D" id="2.60.420.10">
    <property type="entry name" value="Maltose phosphorylase, domain 3"/>
    <property type="match status" value="1"/>
</dbReference>